<dbReference type="InterPro" id="IPR011992">
    <property type="entry name" value="EF-hand-dom_pair"/>
</dbReference>
<keyword evidence="13 29" id="KW-0418">Kinase</keyword>
<evidence type="ECO:0000256" key="10">
    <source>
        <dbReference type="ARBA" id="ARBA00022707"/>
    </source>
</evidence>
<dbReference type="CDD" id="cd00051">
    <property type="entry name" value="EFh"/>
    <property type="match status" value="2"/>
</dbReference>
<dbReference type="PANTHER" id="PTHR24349">
    <property type="entry name" value="SERINE/THREONINE-PROTEIN KINASE"/>
    <property type="match status" value="1"/>
</dbReference>
<dbReference type="STRING" id="857967.G0QZQ7"/>
<keyword evidence="8" id="KW-0723">Serine/threonine-protein kinase</keyword>
<sequence length="344" mass="39166">MAADYMKQILSAVVYCHSNNIVHRDLKPENLLFDSDKKNANLKVIDFGTSRKIDKSKKMTKLLGTPYYIAPEVLNKSYDEKCDVWSCGIILFISLCGYPPFSGRNEDEILKKVKIGKFKFDPEDWDHISNDAKQLIQKMLTYDPKKRITALQALNDQWVQKNAPSIPINQKSLQNLAGFYTRSKIKQAIMTFIASQMVSQNDKEELQKSFRSLDINGDGILSKDELVQGYFQVCGDKEKAIAQVEKILAEVDTNNSGKVDFTEFLMAAANKEQILSKIKMEQAFKIFDQDGNGTISKDELSNIMGNIEEGFWKEILEECDSNKDGVISQNEFIDLLIKKQIQVK</sequence>
<evidence type="ECO:0000256" key="17">
    <source>
        <dbReference type="ARBA" id="ARBA00022870"/>
    </source>
</evidence>
<evidence type="ECO:0000313" key="30">
    <source>
        <dbReference type="Proteomes" id="UP000008983"/>
    </source>
</evidence>
<dbReference type="GO" id="GO:0106310">
    <property type="term" value="F:protein serine kinase activity"/>
    <property type="evidence" value="ECO:0007669"/>
    <property type="project" value="RHEA"/>
</dbReference>
<keyword evidence="17" id="KW-1043">Host membrane</keyword>
<comment type="cofactor">
    <cofactor evidence="1">
        <name>Mg(2+)</name>
        <dbReference type="ChEBI" id="CHEBI:18420"/>
    </cofactor>
</comment>
<evidence type="ECO:0000256" key="25">
    <source>
        <dbReference type="ARBA" id="ARBA00060437"/>
    </source>
</evidence>
<evidence type="ECO:0000256" key="20">
    <source>
        <dbReference type="ARBA" id="ARBA00023273"/>
    </source>
</evidence>
<feature type="domain" description="EF-hand" evidence="28">
    <location>
        <begin position="239"/>
        <end position="274"/>
    </location>
</feature>
<comment type="subcellular location">
    <subcellularLocation>
        <location evidence="3">Cell membrane</location>
        <topology evidence="3">Lipid-anchor</topology>
        <orientation evidence="3">Cytoplasmic side</orientation>
    </subcellularLocation>
    <subcellularLocation>
        <location evidence="2">Cell projection</location>
        <location evidence="2">Cilium</location>
        <location evidence="2">Flagellum</location>
    </subcellularLocation>
    <subcellularLocation>
        <location evidence="4">Host cell membrane</location>
        <topology evidence="4">Lipid-anchor</topology>
    </subcellularLocation>
    <subcellularLocation>
        <location evidence="25">Parasitophorous vacuole membrane</location>
        <topology evidence="25">Lipid-anchor</topology>
    </subcellularLocation>
</comment>
<evidence type="ECO:0000256" key="18">
    <source>
        <dbReference type="ARBA" id="ARBA00023069"/>
    </source>
</evidence>
<dbReference type="RefSeq" id="XP_004030532.1">
    <property type="nucleotide sequence ID" value="XM_004030484.1"/>
</dbReference>
<dbReference type="SMART" id="SM00054">
    <property type="entry name" value="EFh"/>
    <property type="match status" value="4"/>
</dbReference>
<evidence type="ECO:0000313" key="29">
    <source>
        <dbReference type="EMBL" id="EGR29296.1"/>
    </source>
</evidence>
<evidence type="ECO:0000256" key="24">
    <source>
        <dbReference type="ARBA" id="ARBA00048679"/>
    </source>
</evidence>
<dbReference type="PRINTS" id="PR00450">
    <property type="entry name" value="RECOVERIN"/>
</dbReference>
<evidence type="ECO:0000256" key="4">
    <source>
        <dbReference type="ARBA" id="ARBA00004425"/>
    </source>
</evidence>
<accession>G0QZQ7</accession>
<dbReference type="InterPro" id="IPR018247">
    <property type="entry name" value="EF_Hand_1_Ca_BS"/>
</dbReference>
<comment type="catalytic activity">
    <reaction evidence="23">
        <text>L-threonyl-[protein] + ATP = O-phospho-L-threonyl-[protein] + ADP + H(+)</text>
        <dbReference type="Rhea" id="RHEA:46608"/>
        <dbReference type="Rhea" id="RHEA-COMP:11060"/>
        <dbReference type="Rhea" id="RHEA-COMP:11605"/>
        <dbReference type="ChEBI" id="CHEBI:15378"/>
        <dbReference type="ChEBI" id="CHEBI:30013"/>
        <dbReference type="ChEBI" id="CHEBI:30616"/>
        <dbReference type="ChEBI" id="CHEBI:61977"/>
        <dbReference type="ChEBI" id="CHEBI:456216"/>
        <dbReference type="EC" id="2.7.11.1"/>
    </reaction>
</comment>
<dbReference type="OrthoDB" id="40902at2759"/>
<evidence type="ECO:0000256" key="26">
    <source>
        <dbReference type="ARBA" id="ARBA00068067"/>
    </source>
</evidence>
<keyword evidence="6" id="KW-1003">Cell membrane</keyword>
<dbReference type="SMART" id="SM00220">
    <property type="entry name" value="S_TKc"/>
    <property type="match status" value="1"/>
</dbReference>
<dbReference type="PROSITE" id="PS00108">
    <property type="entry name" value="PROTEIN_KINASE_ST"/>
    <property type="match status" value="1"/>
</dbReference>
<dbReference type="InterPro" id="IPR011009">
    <property type="entry name" value="Kinase-like_dom_sf"/>
</dbReference>
<dbReference type="InterPro" id="IPR002048">
    <property type="entry name" value="EF_hand_dom"/>
</dbReference>
<dbReference type="GO" id="GO:0005509">
    <property type="term" value="F:calcium ion binding"/>
    <property type="evidence" value="ECO:0007669"/>
    <property type="project" value="InterPro"/>
</dbReference>
<dbReference type="GO" id="GO:0020002">
    <property type="term" value="C:host cell plasma membrane"/>
    <property type="evidence" value="ECO:0007669"/>
    <property type="project" value="UniProtKB-SubCell"/>
</dbReference>
<dbReference type="GeneID" id="14905400"/>
<keyword evidence="30" id="KW-1185">Reference proteome</keyword>
<gene>
    <name evidence="29" type="ORF">IMG5_159110</name>
</gene>
<organism evidence="29 30">
    <name type="scientific">Ichthyophthirius multifiliis</name>
    <name type="common">White spot disease agent</name>
    <name type="synonym">Ich</name>
    <dbReference type="NCBI Taxonomy" id="5932"/>
    <lineage>
        <taxon>Eukaryota</taxon>
        <taxon>Sar</taxon>
        <taxon>Alveolata</taxon>
        <taxon>Ciliophora</taxon>
        <taxon>Intramacronucleata</taxon>
        <taxon>Oligohymenophorea</taxon>
        <taxon>Hymenostomatida</taxon>
        <taxon>Ophryoglenina</taxon>
        <taxon>Ichthyophthirius</taxon>
    </lineage>
</organism>
<evidence type="ECO:0000256" key="15">
    <source>
        <dbReference type="ARBA" id="ARBA00022840"/>
    </source>
</evidence>
<dbReference type="GO" id="GO:0005524">
    <property type="term" value="F:ATP binding"/>
    <property type="evidence" value="ECO:0007669"/>
    <property type="project" value="UniProtKB-KW"/>
</dbReference>
<dbReference type="PROSITE" id="PS50011">
    <property type="entry name" value="PROTEIN_KINASE_DOM"/>
    <property type="match status" value="1"/>
</dbReference>
<feature type="domain" description="EF-hand" evidence="28">
    <location>
        <begin position="275"/>
        <end position="310"/>
    </location>
</feature>
<dbReference type="FunCoup" id="G0QZQ7">
    <property type="interactions" value="11"/>
</dbReference>
<evidence type="ECO:0000256" key="2">
    <source>
        <dbReference type="ARBA" id="ARBA00004230"/>
    </source>
</evidence>
<evidence type="ECO:0000256" key="19">
    <source>
        <dbReference type="ARBA" id="ARBA00023139"/>
    </source>
</evidence>
<evidence type="ECO:0000256" key="1">
    <source>
        <dbReference type="ARBA" id="ARBA00001946"/>
    </source>
</evidence>
<keyword evidence="11" id="KW-0677">Repeat</keyword>
<evidence type="ECO:0000256" key="7">
    <source>
        <dbReference type="ARBA" id="ARBA00022511"/>
    </source>
</evidence>
<keyword evidence="10" id="KW-0519">Myristate</keyword>
<feature type="domain" description="EF-hand" evidence="28">
    <location>
        <begin position="312"/>
        <end position="342"/>
    </location>
</feature>
<evidence type="ECO:0000256" key="12">
    <source>
        <dbReference type="ARBA" id="ARBA00022741"/>
    </source>
</evidence>
<evidence type="ECO:0000256" key="8">
    <source>
        <dbReference type="ARBA" id="ARBA00022527"/>
    </source>
</evidence>
<feature type="domain" description="EF-hand" evidence="28">
    <location>
        <begin position="201"/>
        <end position="236"/>
    </location>
</feature>
<comment type="similarity">
    <text evidence="22">Belongs to the protein kinase superfamily. Ser/Thr protein kinase family. CDPK subfamily.</text>
</comment>
<dbReference type="eggNOG" id="KOG0032">
    <property type="taxonomic scope" value="Eukaryota"/>
</dbReference>
<dbReference type="FunFam" id="1.10.238.10:FF:000199">
    <property type="entry name" value="Uncharacterized protein"/>
    <property type="match status" value="1"/>
</dbReference>
<dbReference type="GO" id="GO:0005886">
    <property type="term" value="C:plasma membrane"/>
    <property type="evidence" value="ECO:0007669"/>
    <property type="project" value="UniProtKB-SubCell"/>
</dbReference>
<feature type="domain" description="Protein kinase" evidence="27">
    <location>
        <begin position="1"/>
        <end position="159"/>
    </location>
</feature>
<dbReference type="Pfam" id="PF13499">
    <property type="entry name" value="EF-hand_7"/>
    <property type="match status" value="2"/>
</dbReference>
<evidence type="ECO:0000256" key="14">
    <source>
        <dbReference type="ARBA" id="ARBA00022837"/>
    </source>
</evidence>
<dbReference type="Gene3D" id="1.10.510.10">
    <property type="entry name" value="Transferase(Phosphotransferase) domain 1"/>
    <property type="match status" value="1"/>
</dbReference>
<dbReference type="InParanoid" id="G0QZQ7"/>
<keyword evidence="7" id="KW-1032">Host cell membrane</keyword>
<keyword evidence="15" id="KW-0067">ATP-binding</keyword>
<evidence type="ECO:0000256" key="3">
    <source>
        <dbReference type="ARBA" id="ARBA00004342"/>
    </source>
</evidence>
<dbReference type="GO" id="GO:0020005">
    <property type="term" value="C:symbiont-containing vacuole membrane"/>
    <property type="evidence" value="ECO:0007669"/>
    <property type="project" value="UniProtKB-SubCell"/>
</dbReference>
<dbReference type="InterPro" id="IPR000719">
    <property type="entry name" value="Prot_kinase_dom"/>
</dbReference>
<evidence type="ECO:0000256" key="6">
    <source>
        <dbReference type="ARBA" id="ARBA00022475"/>
    </source>
</evidence>
<evidence type="ECO:0000256" key="23">
    <source>
        <dbReference type="ARBA" id="ARBA00047899"/>
    </source>
</evidence>
<proteinExistence type="inferred from homology"/>
<protein>
    <recommendedName>
        <fullName evidence="26">Calcium-dependent protein kinase 1</fullName>
        <ecNumber evidence="5">2.7.11.1</ecNumber>
    </recommendedName>
</protein>
<evidence type="ECO:0000259" key="27">
    <source>
        <dbReference type="PROSITE" id="PS50011"/>
    </source>
</evidence>
<evidence type="ECO:0000256" key="5">
    <source>
        <dbReference type="ARBA" id="ARBA00012513"/>
    </source>
</evidence>
<dbReference type="EMBL" id="GL984165">
    <property type="protein sequence ID" value="EGR29296.1"/>
    <property type="molecule type" value="Genomic_DNA"/>
</dbReference>
<keyword evidence="21" id="KW-0449">Lipoprotein</keyword>
<evidence type="ECO:0000256" key="11">
    <source>
        <dbReference type="ARBA" id="ARBA00022737"/>
    </source>
</evidence>
<dbReference type="Gene3D" id="1.10.238.10">
    <property type="entry name" value="EF-hand"/>
    <property type="match status" value="2"/>
</dbReference>
<evidence type="ECO:0000256" key="9">
    <source>
        <dbReference type="ARBA" id="ARBA00022679"/>
    </source>
</evidence>
<dbReference type="OMA" id="SSHWIRG"/>
<dbReference type="InterPro" id="IPR008271">
    <property type="entry name" value="Ser/Thr_kinase_AS"/>
</dbReference>
<evidence type="ECO:0000259" key="28">
    <source>
        <dbReference type="PROSITE" id="PS50222"/>
    </source>
</evidence>
<dbReference type="PROSITE" id="PS00018">
    <property type="entry name" value="EF_HAND_1"/>
    <property type="match status" value="4"/>
</dbReference>
<dbReference type="GO" id="GO:0016491">
    <property type="term" value="F:oxidoreductase activity"/>
    <property type="evidence" value="ECO:0007669"/>
    <property type="project" value="UniProtKB-KW"/>
</dbReference>
<evidence type="ECO:0000256" key="21">
    <source>
        <dbReference type="ARBA" id="ARBA00023288"/>
    </source>
</evidence>
<evidence type="ECO:0000256" key="13">
    <source>
        <dbReference type="ARBA" id="ARBA00022777"/>
    </source>
</evidence>
<dbReference type="SUPFAM" id="SSF56112">
    <property type="entry name" value="Protein kinase-like (PK-like)"/>
    <property type="match status" value="1"/>
</dbReference>
<keyword evidence="12" id="KW-0547">Nucleotide-binding</keyword>
<keyword evidence="17" id="KW-0472">Membrane</keyword>
<reference evidence="29 30" key="1">
    <citation type="submission" date="2011-07" db="EMBL/GenBank/DDBJ databases">
        <authorList>
            <person name="Coyne R."/>
            <person name="Brami D."/>
            <person name="Johnson J."/>
            <person name="Hostetler J."/>
            <person name="Hannick L."/>
            <person name="Clark T."/>
            <person name="Cassidy-Hanley D."/>
            <person name="Inman J."/>
        </authorList>
    </citation>
    <scope>NUCLEOTIDE SEQUENCE [LARGE SCALE GENOMIC DNA]</scope>
    <source>
        <strain evidence="29 30">G5</strain>
    </source>
</reference>
<keyword evidence="14" id="KW-0106">Calcium</keyword>
<dbReference type="AlphaFoldDB" id="G0QZQ7"/>
<dbReference type="Proteomes" id="UP000008983">
    <property type="component" value="Unassembled WGS sequence"/>
</dbReference>
<dbReference type="Pfam" id="PF00069">
    <property type="entry name" value="Pkinase"/>
    <property type="match status" value="1"/>
</dbReference>
<comment type="catalytic activity">
    <reaction evidence="24">
        <text>L-seryl-[protein] + ATP = O-phospho-L-seryl-[protein] + ADP + H(+)</text>
        <dbReference type="Rhea" id="RHEA:17989"/>
        <dbReference type="Rhea" id="RHEA-COMP:9863"/>
        <dbReference type="Rhea" id="RHEA-COMP:11604"/>
        <dbReference type="ChEBI" id="CHEBI:15378"/>
        <dbReference type="ChEBI" id="CHEBI:29999"/>
        <dbReference type="ChEBI" id="CHEBI:30616"/>
        <dbReference type="ChEBI" id="CHEBI:83421"/>
        <dbReference type="ChEBI" id="CHEBI:456216"/>
        <dbReference type="EC" id="2.7.11.1"/>
    </reaction>
</comment>
<dbReference type="PROSITE" id="PS50222">
    <property type="entry name" value="EF_HAND_2"/>
    <property type="match status" value="4"/>
</dbReference>
<name>G0QZQ7_ICHMU</name>
<evidence type="ECO:0000256" key="16">
    <source>
        <dbReference type="ARBA" id="ARBA00022846"/>
    </source>
</evidence>
<keyword evidence="16" id="KW-0282">Flagellum</keyword>
<keyword evidence="19" id="KW-0564">Palmitate</keyword>
<evidence type="ECO:0000256" key="22">
    <source>
        <dbReference type="ARBA" id="ARBA00024334"/>
    </source>
</evidence>
<dbReference type="SUPFAM" id="SSF47473">
    <property type="entry name" value="EF-hand"/>
    <property type="match status" value="1"/>
</dbReference>
<keyword evidence="18" id="KW-0969">Cilium</keyword>
<dbReference type="EC" id="2.7.11.1" evidence="5"/>
<dbReference type="FunFam" id="1.10.510.10:FF:000398">
    <property type="entry name" value="Calcium-dependent protein kinase 1"/>
    <property type="match status" value="1"/>
</dbReference>
<dbReference type="InterPro" id="IPR050205">
    <property type="entry name" value="CDPK_Ser/Thr_kinases"/>
</dbReference>
<dbReference type="GO" id="GO:0031514">
    <property type="term" value="C:motile cilium"/>
    <property type="evidence" value="ECO:0007669"/>
    <property type="project" value="UniProtKB-SubCell"/>
</dbReference>
<keyword evidence="20" id="KW-0966">Cell projection</keyword>
<keyword evidence="29" id="KW-0560">Oxidoreductase</keyword>
<dbReference type="GO" id="GO:0004674">
    <property type="term" value="F:protein serine/threonine kinase activity"/>
    <property type="evidence" value="ECO:0007669"/>
    <property type="project" value="UniProtKB-KW"/>
</dbReference>
<keyword evidence="9 29" id="KW-0808">Transferase</keyword>